<dbReference type="InterPro" id="IPR005835">
    <property type="entry name" value="NTP_transferase_dom"/>
</dbReference>
<name>A0A0X3Y2F8_FUSNC</name>
<dbReference type="OrthoDB" id="9803871at2"/>
<evidence type="ECO:0000259" key="3">
    <source>
        <dbReference type="Pfam" id="PF00483"/>
    </source>
</evidence>
<dbReference type="Gene3D" id="3.90.550.10">
    <property type="entry name" value="Spore Coat Polysaccharide Biosynthesis Protein SpsA, Chain A"/>
    <property type="match status" value="1"/>
</dbReference>
<dbReference type="PIRSF" id="PIRSF037383">
    <property type="entry name" value="LicCA"/>
    <property type="match status" value="1"/>
</dbReference>
<dbReference type="RefSeq" id="WP_059222797.1">
    <property type="nucleotide sequence ID" value="NZ_LMVH01000001.1"/>
</dbReference>
<dbReference type="SUPFAM" id="SSF56112">
    <property type="entry name" value="Protein kinase-like (PK-like)"/>
    <property type="match status" value="1"/>
</dbReference>
<gene>
    <name evidence="4" type="ORF">RO03_06190</name>
</gene>
<dbReference type="SUPFAM" id="SSF53448">
    <property type="entry name" value="Nucleotide-diphospho-sugar transferases"/>
    <property type="match status" value="1"/>
</dbReference>
<dbReference type="PANTHER" id="PTHR43584:SF5">
    <property type="entry name" value="PROTEIN LICC"/>
    <property type="match status" value="1"/>
</dbReference>
<proteinExistence type="predicted"/>
<dbReference type="InterPro" id="IPR017190">
    <property type="entry name" value="Bifunc_CCT/choline_kinase"/>
</dbReference>
<dbReference type="Gene3D" id="3.30.200.20">
    <property type="entry name" value="Phosphorylase Kinase, domain 1"/>
    <property type="match status" value="1"/>
</dbReference>
<reference evidence="4 5" key="1">
    <citation type="submission" date="2015-10" db="EMBL/GenBank/DDBJ databases">
        <authorList>
            <person name="Gilbert D.G."/>
        </authorList>
    </citation>
    <scope>NUCLEOTIDE SEQUENCE [LARGE SCALE GENOMIC DNA]</scope>
    <source>
        <strain evidence="4 5">ChDC F311</strain>
    </source>
</reference>
<dbReference type="InterPro" id="IPR050065">
    <property type="entry name" value="GlmU-like"/>
</dbReference>
<dbReference type="Proteomes" id="UP000054800">
    <property type="component" value="Unassembled WGS sequence"/>
</dbReference>
<evidence type="ECO:0000256" key="1">
    <source>
        <dbReference type="ARBA" id="ARBA00022679"/>
    </source>
</evidence>
<evidence type="ECO:0000313" key="4">
    <source>
        <dbReference type="EMBL" id="KUL99114.1"/>
    </source>
</evidence>
<dbReference type="GO" id="GO:0016301">
    <property type="term" value="F:kinase activity"/>
    <property type="evidence" value="ECO:0007669"/>
    <property type="project" value="UniProtKB-KW"/>
</dbReference>
<dbReference type="InterPro" id="IPR029044">
    <property type="entry name" value="Nucleotide-diphossugar_trans"/>
</dbReference>
<sequence length="534" mass="63238">MNAIIIAAGMGTRLNPLTLSTPKPLIKIFGKPMIEKNIEYLLQEGIEEIVIVTGYMKDKFEYLRDKYKEVKLIYNPKYKEYNNIYSFYLARDFLKDSYILDGDIYLTRNIFKKEIDESKYFSKKINMFNNEWQLLLNNDGKIRKVEIGGSENYIMSGVSFFTNKDCQKLKKIVEIYVKDEIKLKKYYWDHIIKENIHEFDIGIEKIQDNIIYEIDNLEELVELDKSYKDMLPINSFKNEIQKLKEILISNLKIDLKDIGNIQFIGGMTNKNYLVEINSKKYVLRKPGEGTESTINRYNEKNNLKLVSKINIDSNLYFFDEKSGIKLSEYINNSEMLTPSNAKYNLEEVAFILKKLHNSQIIFPNIFDPFKEMKRYEELINKEDGKFYEGYFELKKEVFKLKEVLKSFNIELVSCHNDTVPENFLKKGNNLFLIDWEYSGLNDPIWDLAAFSIESNLSDDEEKELLDYYFENSINSTIKIRMEIHKICQDFLWSIWTIFKEMNGVSFGEYGIKRLVSAQKRLEDLKLWINLTDME</sequence>
<dbReference type="PANTHER" id="PTHR43584">
    <property type="entry name" value="NUCLEOTIDYL TRANSFERASE"/>
    <property type="match status" value="1"/>
</dbReference>
<accession>A0A0X3Y2F8</accession>
<dbReference type="AlphaFoldDB" id="A0A0X3Y2F8"/>
<protein>
    <submittedName>
        <fullName evidence="4">Choline kinase</fullName>
    </submittedName>
</protein>
<dbReference type="GO" id="GO:0016779">
    <property type="term" value="F:nucleotidyltransferase activity"/>
    <property type="evidence" value="ECO:0007669"/>
    <property type="project" value="UniProtKB-KW"/>
</dbReference>
<comment type="caution">
    <text evidence="4">The sequence shown here is derived from an EMBL/GenBank/DDBJ whole genome shotgun (WGS) entry which is preliminary data.</text>
</comment>
<dbReference type="Gene3D" id="3.90.1200.10">
    <property type="match status" value="1"/>
</dbReference>
<evidence type="ECO:0000256" key="2">
    <source>
        <dbReference type="ARBA" id="ARBA00022695"/>
    </source>
</evidence>
<keyword evidence="2" id="KW-0548">Nucleotidyltransferase</keyword>
<dbReference type="CDD" id="cd05151">
    <property type="entry name" value="ChoK-like"/>
    <property type="match status" value="1"/>
</dbReference>
<dbReference type="Pfam" id="PF01633">
    <property type="entry name" value="Choline_kinase"/>
    <property type="match status" value="1"/>
</dbReference>
<dbReference type="CDD" id="cd02523">
    <property type="entry name" value="PC_cytidylyltransferase"/>
    <property type="match status" value="1"/>
</dbReference>
<keyword evidence="1" id="KW-0808">Transferase</keyword>
<dbReference type="Pfam" id="PF00483">
    <property type="entry name" value="NTP_transferase"/>
    <property type="match status" value="1"/>
</dbReference>
<organism evidence="4 5">
    <name type="scientific">Fusobacterium nucleatum subsp. nucleatum</name>
    <dbReference type="NCBI Taxonomy" id="76856"/>
    <lineage>
        <taxon>Bacteria</taxon>
        <taxon>Fusobacteriati</taxon>
        <taxon>Fusobacteriota</taxon>
        <taxon>Fusobacteriia</taxon>
        <taxon>Fusobacteriales</taxon>
        <taxon>Fusobacteriaceae</taxon>
        <taxon>Fusobacterium</taxon>
    </lineage>
</organism>
<evidence type="ECO:0000313" key="5">
    <source>
        <dbReference type="Proteomes" id="UP000054800"/>
    </source>
</evidence>
<keyword evidence="4" id="KW-0418">Kinase</keyword>
<dbReference type="InterPro" id="IPR011009">
    <property type="entry name" value="Kinase-like_dom_sf"/>
</dbReference>
<dbReference type="EMBL" id="LMVH01000001">
    <property type="protein sequence ID" value="KUL99114.1"/>
    <property type="molecule type" value="Genomic_DNA"/>
</dbReference>
<feature type="domain" description="Nucleotidyl transferase" evidence="3">
    <location>
        <begin position="3"/>
        <end position="108"/>
    </location>
</feature>